<comment type="caution">
    <text evidence="23">The sequence shown here is derived from an EMBL/GenBank/DDBJ whole genome shotgun (WGS) entry which is preliminary data.</text>
</comment>
<feature type="region of interest" description="Disordered" evidence="21">
    <location>
        <begin position="1429"/>
        <end position="1470"/>
    </location>
</feature>
<feature type="domain" description="RanBP2-type" evidence="22">
    <location>
        <begin position="737"/>
        <end position="766"/>
    </location>
</feature>
<reference evidence="23" key="1">
    <citation type="journal article" date="2023" name="G3 (Bethesda)">
        <title>Whole genome assemblies of Zophobas morio and Tenebrio molitor.</title>
        <authorList>
            <person name="Kaur S."/>
            <person name="Stinson S.A."/>
            <person name="diCenzo G.C."/>
        </authorList>
    </citation>
    <scope>NUCLEOTIDE SEQUENCE</scope>
    <source>
        <strain evidence="23">QUZm001</strain>
    </source>
</reference>
<feature type="compositionally biased region" description="Low complexity" evidence="21">
    <location>
        <begin position="196"/>
        <end position="211"/>
    </location>
</feature>
<dbReference type="PROSITE" id="PS01358">
    <property type="entry name" value="ZF_RANBP2_1"/>
    <property type="match status" value="6"/>
</dbReference>
<dbReference type="EMBL" id="JALNTZ010000002">
    <property type="protein sequence ID" value="KAJ3662804.1"/>
    <property type="molecule type" value="Genomic_DNA"/>
</dbReference>
<feature type="region of interest" description="Disordered" evidence="21">
    <location>
        <begin position="1549"/>
        <end position="1618"/>
    </location>
</feature>
<keyword evidence="5" id="KW-0479">Metal-binding</keyword>
<dbReference type="SUPFAM" id="SSF90209">
    <property type="entry name" value="Ran binding protein zinc finger-like"/>
    <property type="match status" value="6"/>
</dbReference>
<evidence type="ECO:0000256" key="9">
    <source>
        <dbReference type="ARBA" id="ARBA00022833"/>
    </source>
</evidence>
<evidence type="ECO:0000256" key="21">
    <source>
        <dbReference type="SAM" id="MobiDB-lite"/>
    </source>
</evidence>
<feature type="compositionally biased region" description="Low complexity" evidence="21">
    <location>
        <begin position="1367"/>
        <end position="1379"/>
    </location>
</feature>
<dbReference type="FunFam" id="4.10.1060.10:FF:000001">
    <property type="entry name" value="Nuclear pore complex protein Nup153"/>
    <property type="match status" value="3"/>
</dbReference>
<feature type="compositionally biased region" description="Basic and acidic residues" evidence="21">
    <location>
        <begin position="394"/>
        <end position="409"/>
    </location>
</feature>
<feature type="compositionally biased region" description="Polar residues" evidence="21">
    <location>
        <begin position="377"/>
        <end position="393"/>
    </location>
</feature>
<feature type="domain" description="RanBP2-type" evidence="22">
    <location>
        <begin position="834"/>
        <end position="863"/>
    </location>
</feature>
<sequence>MANNNNEGVDNSPDNSKDAGSEKSFVGKFMSGIFNSTPLSKWFGKDAASRSVIRRRDEDEDYDASFSFQPPSKRVKLPPEAERNSYSAHVFESPVAVHTSNNVNNVSTKVYGKFPEPVPGPSGIKSRKLFERHNTSSTNTISTNSFEHNLEVINGDHDSDSGESTSGYSSAPKLVTKQKSEETSNKNTESVVPKARSLFTSSTDSSSGRTLFPDRSSQMNTSLSSRRPTFNASTFGSPNFVDRTLATKRIMNSPFYSGRTMYGGASAYGRRLGKSSEELNVVPRTSVQIKPVNEKLTNENTTLSKTARRILNTLEQYSTPISDAKKIPVSPRRPGLLSPYVGAAPYLTRDKKRALHKELQVPSIPDLLQMKQKERLQNSTETVRQIATKSKSSLNKEDYKLRTDEDNKQKHSNKMKSSVASARPKVQSMESVSEVKLPKVSLPITTLPKFDFVLMPPGNSHETNQVIGASKSSNVTKSPVSTIVKRTIVVEKKETETKDTEKVKTNDYTFSEPLVISKDLKSVAAINCFKFSEPLCKKEASDVGMVFKSGDGSLKSGLKVKNNGENVNFTGVKPAGQLLTGSVMDVLGKKKEASSGVRTVERKWECPTCLVRNASDKTKCVACDEPKPQTQLDKTESKGFGDQFKLSSDKWECTSCLVRNNNSETKCVACAAAKPGSQKPTVTSGFGDKFKPPASTWECTSCLIRNKNELEQCAACGTAKVAKGPAAASFGDKFKPSSDTWECGTCMIRNKNELDKCAACETARPGAKTASTQKPVTFTNSSGTTFTFGIKQEWECKTCMIKNKNDLTKCAACESPKDSGSSMKTGFGDVFKMKSGEWECPSCMVKNKPTVNVCVCCGVTKPGGTSEKLAEICKNEEKKPVNSFNFGIDKSATTQFKFGVPSSTSDTKDSTVVSTAPTFVFTDASKSIAATPTTFTFGINTQEKVAPTQTVTSTSETTNSVSTNPLLKPSEKLPEKAASAPVGFKFGLDNSLNKNTSSETVVSSSGKTETSSVGTFSTSFVPTSMPPPTFQFKPAAVNGDINKPKEAVFGGDTAKANIFGDLNKPKEAIFGTDKSKESPFAKLSKPTESPFSGTAKTADSPFGTTSKPSDSPFGVPNKSIDSPFGITSKTTDSPFGATNKTTDSLFGTTNKTTDSPFSTPNKTNESPFGTTTKSDSTFGTTNKSTVLQFGNVTKSTASPFGTVSTKPTDSPFGGATKTTDSPFAAPNRPAESPFTATSKPADSPFAPSSKPAESLFGTSNKHVDSPFPTPNKSIESLFGKPNKPADSPFGTINKPTNSPFGNVPDTNKPKDSVFGAPPDANKPQGSLFGNVNEATKPPEPRFGSDANKPKEIMFGAKPPENKNLFAPPTTTPFSFSTKPVESTSSAFPAPQPATGGIFKFGAEEAQKRLNSDSADTNVNGFGTAPKISAFGGPQTFGTTENKPFGFGSTDSTPKSSGFTFGQTEKPNAAGPVFNFGPGAQTAPTGGFNFAVTNTGFSFGGAPKVESQPFNPPSTNMFGPAGAGAKNGSFNFGTNANNNNQKAVFSFGANQTSQPTQPSFPTQSQPGFNFVPSAAPLNMPGSSFNFTGAPPSFSFTDGNTNQTQPPRKIKKAIRRTTHR</sequence>
<dbReference type="InterPro" id="IPR026054">
    <property type="entry name" value="Nucleoporin"/>
</dbReference>
<feature type="compositionally biased region" description="Polar residues" evidence="21">
    <location>
        <begin position="1323"/>
        <end position="1333"/>
    </location>
</feature>
<protein>
    <recommendedName>
        <fullName evidence="17">Nuclear pore complex protein Nup153</fullName>
    </recommendedName>
    <alternativeName>
        <fullName evidence="19">153 kDa nucleoporin</fullName>
    </alternativeName>
    <alternativeName>
        <fullName evidence="18">Nucleoporin Nup153</fullName>
    </alternativeName>
</protein>
<evidence type="ECO:0000259" key="22">
    <source>
        <dbReference type="PROSITE" id="PS50199"/>
    </source>
</evidence>
<evidence type="ECO:0000256" key="19">
    <source>
        <dbReference type="ARBA" id="ARBA00079437"/>
    </source>
</evidence>
<evidence type="ECO:0000256" key="7">
    <source>
        <dbReference type="ARBA" id="ARBA00022771"/>
    </source>
</evidence>
<dbReference type="Pfam" id="PF08604">
    <property type="entry name" value="Nup153"/>
    <property type="match status" value="1"/>
</dbReference>
<feature type="compositionally biased region" description="Polar residues" evidence="21">
    <location>
        <begin position="1"/>
        <end position="14"/>
    </location>
</feature>
<evidence type="ECO:0000256" key="15">
    <source>
        <dbReference type="ARBA" id="ARBA00023242"/>
    </source>
</evidence>
<comment type="cofactor">
    <cofactor evidence="1">
        <name>Zn(2+)</name>
        <dbReference type="ChEBI" id="CHEBI:29105"/>
    </cofactor>
</comment>
<organism evidence="23 24">
    <name type="scientific">Zophobas morio</name>
    <dbReference type="NCBI Taxonomy" id="2755281"/>
    <lineage>
        <taxon>Eukaryota</taxon>
        <taxon>Metazoa</taxon>
        <taxon>Ecdysozoa</taxon>
        <taxon>Arthropoda</taxon>
        <taxon>Hexapoda</taxon>
        <taxon>Insecta</taxon>
        <taxon>Pterygota</taxon>
        <taxon>Neoptera</taxon>
        <taxon>Endopterygota</taxon>
        <taxon>Coleoptera</taxon>
        <taxon>Polyphaga</taxon>
        <taxon>Cucujiformia</taxon>
        <taxon>Tenebrionidae</taxon>
        <taxon>Zophobas</taxon>
    </lineage>
</organism>
<keyword evidence="8" id="KW-0509">mRNA transport</keyword>
<evidence type="ECO:0000313" key="23">
    <source>
        <dbReference type="EMBL" id="KAJ3662804.1"/>
    </source>
</evidence>
<feature type="compositionally biased region" description="Polar residues" evidence="21">
    <location>
        <begin position="1194"/>
        <end position="1208"/>
    </location>
</feature>
<dbReference type="PROSITE" id="PS50199">
    <property type="entry name" value="ZF_RANBP2_2"/>
    <property type="match status" value="6"/>
</dbReference>
<dbReference type="GO" id="GO:0017056">
    <property type="term" value="F:structural constituent of nuclear pore"/>
    <property type="evidence" value="ECO:0007669"/>
    <property type="project" value="TreeGrafter"/>
</dbReference>
<dbReference type="PANTHER" id="PTHR23193:SF23">
    <property type="entry name" value="NUCLEAR PORE COMPLEX PROTEIN NUP153"/>
    <property type="match status" value="1"/>
</dbReference>
<evidence type="ECO:0000256" key="8">
    <source>
        <dbReference type="ARBA" id="ARBA00022816"/>
    </source>
</evidence>
<feature type="domain" description="RanBP2-type" evidence="22">
    <location>
        <begin position="693"/>
        <end position="722"/>
    </location>
</feature>
<feature type="domain" description="RanBP2-type" evidence="22">
    <location>
        <begin position="600"/>
        <end position="629"/>
    </location>
</feature>
<evidence type="ECO:0000313" key="24">
    <source>
        <dbReference type="Proteomes" id="UP001168821"/>
    </source>
</evidence>
<dbReference type="GO" id="GO:0008139">
    <property type="term" value="F:nuclear localization sequence binding"/>
    <property type="evidence" value="ECO:0007669"/>
    <property type="project" value="TreeGrafter"/>
</dbReference>
<feature type="compositionally biased region" description="Polar residues" evidence="21">
    <location>
        <begin position="1592"/>
        <end position="1604"/>
    </location>
</feature>
<evidence type="ECO:0000256" key="17">
    <source>
        <dbReference type="ARBA" id="ARBA00068609"/>
    </source>
</evidence>
<dbReference type="SMART" id="SM00547">
    <property type="entry name" value="ZnF_RBZ"/>
    <property type="match status" value="6"/>
</dbReference>
<evidence type="ECO:0000256" key="20">
    <source>
        <dbReference type="PROSITE-ProRule" id="PRU00322"/>
    </source>
</evidence>
<dbReference type="GO" id="GO:0006606">
    <property type="term" value="P:protein import into nucleus"/>
    <property type="evidence" value="ECO:0007669"/>
    <property type="project" value="TreeGrafter"/>
</dbReference>
<evidence type="ECO:0000256" key="13">
    <source>
        <dbReference type="ARBA" id="ARBA00023132"/>
    </source>
</evidence>
<feature type="compositionally biased region" description="Polar residues" evidence="21">
    <location>
        <begin position="215"/>
        <end position="236"/>
    </location>
</feature>
<feature type="compositionally biased region" description="Polar residues" evidence="21">
    <location>
        <begin position="1448"/>
        <end position="1465"/>
    </location>
</feature>
<dbReference type="InterPro" id="IPR001876">
    <property type="entry name" value="Znf_RanBP2"/>
</dbReference>
<keyword evidence="7 20" id="KW-0863">Zinc-finger</keyword>
<keyword evidence="12" id="KW-0238">DNA-binding</keyword>
<evidence type="ECO:0000256" key="10">
    <source>
        <dbReference type="ARBA" id="ARBA00022927"/>
    </source>
</evidence>
<proteinExistence type="inferred from homology"/>
<dbReference type="GO" id="GO:0008270">
    <property type="term" value="F:zinc ion binding"/>
    <property type="evidence" value="ECO:0007669"/>
    <property type="project" value="UniProtKB-KW"/>
</dbReference>
<evidence type="ECO:0000256" key="5">
    <source>
        <dbReference type="ARBA" id="ARBA00022723"/>
    </source>
</evidence>
<dbReference type="Pfam" id="PF00641">
    <property type="entry name" value="Zn_ribbon_RanBP"/>
    <property type="match status" value="6"/>
</dbReference>
<keyword evidence="11" id="KW-0811">Translocation</keyword>
<dbReference type="GO" id="GO:0006405">
    <property type="term" value="P:RNA export from nucleus"/>
    <property type="evidence" value="ECO:0007669"/>
    <property type="project" value="TreeGrafter"/>
</dbReference>
<evidence type="ECO:0000256" key="2">
    <source>
        <dbReference type="ARBA" id="ARBA00004126"/>
    </source>
</evidence>
<evidence type="ECO:0000256" key="3">
    <source>
        <dbReference type="ARBA" id="ARBA00004567"/>
    </source>
</evidence>
<keyword evidence="14" id="KW-0472">Membrane</keyword>
<dbReference type="GO" id="GO:0051028">
    <property type="term" value="P:mRNA transport"/>
    <property type="evidence" value="ECO:0007669"/>
    <property type="project" value="UniProtKB-KW"/>
</dbReference>
<name>A0AA38J1B5_9CUCU</name>
<comment type="subcellular location">
    <subcellularLocation>
        <location evidence="2">Nucleus membrane</location>
    </subcellularLocation>
    <subcellularLocation>
        <location evidence="3">Nucleus</location>
        <location evidence="3">Nuclear pore complex</location>
    </subcellularLocation>
</comment>
<evidence type="ECO:0000256" key="14">
    <source>
        <dbReference type="ARBA" id="ARBA00023136"/>
    </source>
</evidence>
<keyword evidence="4" id="KW-0813">Transport</keyword>
<gene>
    <name evidence="23" type="ORF">Zmor_007131</name>
</gene>
<evidence type="ECO:0000256" key="12">
    <source>
        <dbReference type="ARBA" id="ARBA00023125"/>
    </source>
</evidence>
<feature type="region of interest" description="Disordered" evidence="21">
    <location>
        <begin position="947"/>
        <end position="969"/>
    </location>
</feature>
<feature type="domain" description="RanBP2-type" evidence="22">
    <location>
        <begin position="787"/>
        <end position="819"/>
    </location>
</feature>
<evidence type="ECO:0000256" key="6">
    <source>
        <dbReference type="ARBA" id="ARBA00022737"/>
    </source>
</evidence>
<dbReference type="Gene3D" id="4.10.1060.10">
    <property type="entry name" value="Zinc finger, RanBP2-type"/>
    <property type="match status" value="6"/>
</dbReference>
<keyword evidence="24" id="KW-1185">Reference proteome</keyword>
<dbReference type="InterPro" id="IPR013913">
    <property type="entry name" value="Nup153_N"/>
</dbReference>
<evidence type="ECO:0000256" key="11">
    <source>
        <dbReference type="ARBA" id="ARBA00023010"/>
    </source>
</evidence>
<keyword evidence="6" id="KW-0677">Repeat</keyword>
<dbReference type="InterPro" id="IPR036443">
    <property type="entry name" value="Znf_RanBP2_sf"/>
</dbReference>
<dbReference type="GO" id="GO:0031965">
    <property type="term" value="C:nuclear membrane"/>
    <property type="evidence" value="ECO:0007669"/>
    <property type="project" value="UniProtKB-SubCell"/>
</dbReference>
<feature type="compositionally biased region" description="Low complexity" evidence="21">
    <location>
        <begin position="1550"/>
        <end position="1565"/>
    </location>
</feature>
<dbReference type="FunFam" id="4.10.1060.10:FF:000003">
    <property type="entry name" value="E3 SUMO-protein ligase RanBP2"/>
    <property type="match status" value="1"/>
</dbReference>
<feature type="region of interest" description="Disordered" evidence="21">
    <location>
        <begin position="152"/>
        <end position="236"/>
    </location>
</feature>
<feature type="compositionally biased region" description="Polar residues" evidence="21">
    <location>
        <begin position="1086"/>
        <end position="1109"/>
    </location>
</feature>
<feature type="region of interest" description="Disordered" evidence="21">
    <location>
        <begin position="1073"/>
        <end position="1181"/>
    </location>
</feature>
<feature type="region of interest" description="Disordered" evidence="21">
    <location>
        <begin position="1"/>
        <end position="23"/>
    </location>
</feature>
<evidence type="ECO:0000256" key="18">
    <source>
        <dbReference type="ARBA" id="ARBA00078197"/>
    </source>
</evidence>
<feature type="compositionally biased region" description="Polar residues" evidence="21">
    <location>
        <begin position="1125"/>
        <end position="1167"/>
    </location>
</feature>
<keyword evidence="15" id="KW-0539">Nucleus</keyword>
<keyword evidence="13" id="KW-0906">Nuclear pore complex</keyword>
<feature type="region of interest" description="Disordered" evidence="21">
    <location>
        <begin position="375"/>
        <end position="432"/>
    </location>
</feature>
<dbReference type="Proteomes" id="UP001168821">
    <property type="component" value="Unassembled WGS sequence"/>
</dbReference>
<evidence type="ECO:0000256" key="1">
    <source>
        <dbReference type="ARBA" id="ARBA00001947"/>
    </source>
</evidence>
<keyword evidence="10" id="KW-0653">Protein transport</keyword>
<dbReference type="PANTHER" id="PTHR23193">
    <property type="entry name" value="NUCLEAR PORE COMPLEX PROTEIN NUP"/>
    <property type="match status" value="1"/>
</dbReference>
<feature type="compositionally biased region" description="Low complexity" evidence="21">
    <location>
        <begin position="948"/>
        <end position="964"/>
    </location>
</feature>
<accession>A0AA38J1B5</accession>
<feature type="compositionally biased region" description="Low complexity" evidence="21">
    <location>
        <begin position="1168"/>
        <end position="1181"/>
    </location>
</feature>
<keyword evidence="9" id="KW-0862">Zinc</keyword>
<feature type="region of interest" description="Disordered" evidence="21">
    <location>
        <begin position="1194"/>
        <end position="1391"/>
    </location>
</feature>
<feature type="domain" description="RanBP2-type" evidence="22">
    <location>
        <begin position="647"/>
        <end position="676"/>
    </location>
</feature>
<evidence type="ECO:0000256" key="16">
    <source>
        <dbReference type="ARBA" id="ARBA00060842"/>
    </source>
</evidence>
<feature type="region of interest" description="Disordered" evidence="21">
    <location>
        <begin position="46"/>
        <end position="81"/>
    </location>
</feature>
<comment type="similarity">
    <text evidence="16">Belongs to the NUP153 family.</text>
</comment>
<dbReference type="GO" id="GO:0003677">
    <property type="term" value="F:DNA binding"/>
    <property type="evidence" value="ECO:0007669"/>
    <property type="project" value="UniProtKB-KW"/>
</dbReference>
<feature type="compositionally biased region" description="Basic residues" evidence="21">
    <location>
        <begin position="1606"/>
        <end position="1618"/>
    </location>
</feature>
<evidence type="ECO:0000256" key="4">
    <source>
        <dbReference type="ARBA" id="ARBA00022448"/>
    </source>
</evidence>
<dbReference type="GO" id="GO:0005643">
    <property type="term" value="C:nuclear pore"/>
    <property type="evidence" value="ECO:0007669"/>
    <property type="project" value="UniProtKB-SubCell"/>
</dbReference>